<feature type="transmembrane region" description="Helical" evidence="2">
    <location>
        <begin position="62"/>
        <end position="82"/>
    </location>
</feature>
<dbReference type="WBParaSite" id="HPBE_0000746701-mRNA-1">
    <property type="protein sequence ID" value="HPBE_0000746701-mRNA-1"/>
    <property type="gene ID" value="HPBE_0000746701"/>
</dbReference>
<feature type="compositionally biased region" description="Low complexity" evidence="1">
    <location>
        <begin position="33"/>
        <end position="45"/>
    </location>
</feature>
<keyword evidence="2" id="KW-1133">Transmembrane helix</keyword>
<feature type="region of interest" description="Disordered" evidence="1">
    <location>
        <begin position="29"/>
        <end position="54"/>
    </location>
</feature>
<evidence type="ECO:0000313" key="5">
    <source>
        <dbReference type="WBParaSite" id="HPBE_0000746701-mRNA-1"/>
    </source>
</evidence>
<name>A0A3P8B7C7_HELPZ</name>
<reference evidence="3 4" key="1">
    <citation type="submission" date="2018-11" db="EMBL/GenBank/DDBJ databases">
        <authorList>
            <consortium name="Pathogen Informatics"/>
        </authorList>
    </citation>
    <scope>NUCLEOTIDE SEQUENCE [LARGE SCALE GENOMIC DNA]</scope>
</reference>
<evidence type="ECO:0000313" key="3">
    <source>
        <dbReference type="EMBL" id="VDO72398.1"/>
    </source>
</evidence>
<dbReference type="EMBL" id="UZAH01025898">
    <property type="protein sequence ID" value="VDO72398.1"/>
    <property type="molecule type" value="Genomic_DNA"/>
</dbReference>
<gene>
    <name evidence="3" type="ORF">HPBE_LOCUS7468</name>
</gene>
<reference evidence="5" key="2">
    <citation type="submission" date="2019-09" db="UniProtKB">
        <authorList>
            <consortium name="WormBaseParasite"/>
        </authorList>
    </citation>
    <scope>IDENTIFICATION</scope>
</reference>
<dbReference type="Proteomes" id="UP000050761">
    <property type="component" value="Unassembled WGS sequence"/>
</dbReference>
<evidence type="ECO:0000313" key="4">
    <source>
        <dbReference type="Proteomes" id="UP000050761"/>
    </source>
</evidence>
<organism evidence="3">
    <name type="scientific">Heligmosomoides polygyrus</name>
    <name type="common">Parasitic roundworm</name>
    <dbReference type="NCBI Taxonomy" id="6339"/>
    <lineage>
        <taxon>Eukaryota</taxon>
        <taxon>Metazoa</taxon>
        <taxon>Ecdysozoa</taxon>
        <taxon>Nematoda</taxon>
        <taxon>Chromadorea</taxon>
        <taxon>Rhabditida</taxon>
        <taxon>Rhabditina</taxon>
        <taxon>Rhabditomorpha</taxon>
        <taxon>Strongyloidea</taxon>
        <taxon>Heligmosomidae</taxon>
        <taxon>Heligmosomoides</taxon>
    </lineage>
</organism>
<dbReference type="AlphaFoldDB" id="A0A3P8B7C7"/>
<protein>
    <submittedName>
        <fullName evidence="3 5">Uncharacterized protein</fullName>
    </submittedName>
</protein>
<accession>A0A3P8B7C7</accession>
<keyword evidence="2" id="KW-0472">Membrane</keyword>
<keyword evidence="4" id="KW-1185">Reference proteome</keyword>
<keyword evidence="2" id="KW-0812">Transmembrane</keyword>
<proteinExistence type="predicted"/>
<evidence type="ECO:0000256" key="2">
    <source>
        <dbReference type="SAM" id="Phobius"/>
    </source>
</evidence>
<sequence length="129" mass="14496">MGRERVIYVRSTAPAEQFELVGRSVRRSDQDSFDYGSSSYSNSSEKTSEEDPEVRGMSRIQAIVLVLTVLLMGALTGGANAVDFDRVCGSVGLQLNLTKTMFMKNGWMWERWTAAESYEDDVHEERTSI</sequence>
<evidence type="ECO:0000256" key="1">
    <source>
        <dbReference type="SAM" id="MobiDB-lite"/>
    </source>
</evidence>